<dbReference type="AlphaFoldDB" id="S4MKI5"/>
<proteinExistence type="predicted"/>
<evidence type="ECO:0000313" key="1">
    <source>
        <dbReference type="EMBL" id="EPJ33972.1"/>
    </source>
</evidence>
<keyword evidence="2" id="KW-1185">Reference proteome</keyword>
<comment type="caution">
    <text evidence="1">The sequence shown here is derived from an EMBL/GenBank/DDBJ whole genome shotgun (WGS) entry which is preliminary data.</text>
</comment>
<dbReference type="HOGENOM" id="CLU_2652743_0_0_11"/>
<dbReference type="Proteomes" id="UP000015001">
    <property type="component" value="Unassembled WGS sequence"/>
</dbReference>
<organism evidence="1 2">
    <name type="scientific">Streptomyces afghaniensis 772</name>
    <dbReference type="NCBI Taxonomy" id="1283301"/>
    <lineage>
        <taxon>Bacteria</taxon>
        <taxon>Bacillati</taxon>
        <taxon>Actinomycetota</taxon>
        <taxon>Actinomycetes</taxon>
        <taxon>Kitasatosporales</taxon>
        <taxon>Streptomycetaceae</taxon>
        <taxon>Streptomyces</taxon>
    </lineage>
</organism>
<sequence>MGTLKALGAPLAPVADAVTARIARLACPGGGYTYREPEDAADALSTAAAVALVRPRGPHPTGCAGLRAANCPTRAA</sequence>
<accession>S4MKI5</accession>
<dbReference type="PATRIC" id="fig|1283301.3.peg.8894"/>
<gene>
    <name evidence="1" type="ORF">STAFG_8968</name>
</gene>
<reference evidence="1 2" key="1">
    <citation type="submission" date="2013-02" db="EMBL/GenBank/DDBJ databases">
        <title>Draft Genome Sequence of Streptomyces afghaniensis, Which Produces Compounds of the Julimycin B-Complex.</title>
        <authorList>
            <person name="Gruening B.A."/>
            <person name="Praeg A."/>
            <person name="Erxleben A."/>
            <person name="Guenther S."/>
            <person name="Fiedler H.-P."/>
            <person name="Goodfellow M."/>
            <person name="Mueller M."/>
        </authorList>
    </citation>
    <scope>NUCLEOTIDE SEQUENCE [LARGE SCALE GENOMIC DNA]</scope>
    <source>
        <strain evidence="1 2">772</strain>
    </source>
</reference>
<name>S4MKI5_9ACTN</name>
<evidence type="ECO:0000313" key="2">
    <source>
        <dbReference type="Proteomes" id="UP000015001"/>
    </source>
</evidence>
<dbReference type="EMBL" id="AOPY01001725">
    <property type="protein sequence ID" value="EPJ33972.1"/>
    <property type="molecule type" value="Genomic_DNA"/>
</dbReference>
<protein>
    <submittedName>
        <fullName evidence="1">Uncharacterized protein</fullName>
    </submittedName>
</protein>